<proteinExistence type="predicted"/>
<protein>
    <recommendedName>
        <fullName evidence="1">RNase H type-1 domain-containing protein</fullName>
    </recommendedName>
</protein>
<dbReference type="OrthoDB" id="3230070at2759"/>
<dbReference type="GO" id="GO:0003676">
    <property type="term" value="F:nucleic acid binding"/>
    <property type="evidence" value="ECO:0007669"/>
    <property type="project" value="InterPro"/>
</dbReference>
<accession>A0A9Q3F765</accession>
<organism evidence="2 3">
    <name type="scientific">Austropuccinia psidii MF-1</name>
    <dbReference type="NCBI Taxonomy" id="1389203"/>
    <lineage>
        <taxon>Eukaryota</taxon>
        <taxon>Fungi</taxon>
        <taxon>Dikarya</taxon>
        <taxon>Basidiomycota</taxon>
        <taxon>Pucciniomycotina</taxon>
        <taxon>Pucciniomycetes</taxon>
        <taxon>Pucciniales</taxon>
        <taxon>Sphaerophragmiaceae</taxon>
        <taxon>Austropuccinia</taxon>
    </lineage>
</organism>
<evidence type="ECO:0000259" key="1">
    <source>
        <dbReference type="PROSITE" id="PS50879"/>
    </source>
</evidence>
<name>A0A9Q3F765_9BASI</name>
<dbReference type="EMBL" id="AVOT02038816">
    <property type="protein sequence ID" value="MBW0533764.1"/>
    <property type="molecule type" value="Genomic_DNA"/>
</dbReference>
<reference evidence="2" key="1">
    <citation type="submission" date="2021-03" db="EMBL/GenBank/DDBJ databases">
        <title>Draft genome sequence of rust myrtle Austropuccinia psidii MF-1, a brazilian biotype.</title>
        <authorList>
            <person name="Quecine M.C."/>
            <person name="Pachon D.M.R."/>
            <person name="Bonatelli M.L."/>
            <person name="Correr F.H."/>
            <person name="Franceschini L.M."/>
            <person name="Leite T.F."/>
            <person name="Margarido G.R.A."/>
            <person name="Almeida C.A."/>
            <person name="Ferrarezi J.A."/>
            <person name="Labate C.A."/>
        </authorList>
    </citation>
    <scope>NUCLEOTIDE SEQUENCE</scope>
    <source>
        <strain evidence="2">MF-1</strain>
    </source>
</reference>
<sequence>MDTNVETIKLYPIEPWLTPFKTYNLKKEKGNAQQAIREPISSATPKNIIVFTDGSKIPGKVNGEAEILYPSGKTITQHIEKNTRVSNYEMEMIGVLLAVEDIRGRDL</sequence>
<keyword evidence="3" id="KW-1185">Reference proteome</keyword>
<comment type="caution">
    <text evidence="2">The sequence shown here is derived from an EMBL/GenBank/DDBJ whole genome shotgun (WGS) entry which is preliminary data.</text>
</comment>
<dbReference type="GO" id="GO:0004523">
    <property type="term" value="F:RNA-DNA hybrid ribonuclease activity"/>
    <property type="evidence" value="ECO:0007669"/>
    <property type="project" value="InterPro"/>
</dbReference>
<gene>
    <name evidence="2" type="ORF">O181_073479</name>
</gene>
<dbReference type="InterPro" id="IPR002156">
    <property type="entry name" value="RNaseH_domain"/>
</dbReference>
<dbReference type="InterPro" id="IPR012337">
    <property type="entry name" value="RNaseH-like_sf"/>
</dbReference>
<dbReference type="SUPFAM" id="SSF53098">
    <property type="entry name" value="Ribonuclease H-like"/>
    <property type="match status" value="1"/>
</dbReference>
<dbReference type="Gene3D" id="3.30.420.10">
    <property type="entry name" value="Ribonuclease H-like superfamily/Ribonuclease H"/>
    <property type="match status" value="1"/>
</dbReference>
<feature type="domain" description="RNase H type-1" evidence="1">
    <location>
        <begin position="44"/>
        <end position="107"/>
    </location>
</feature>
<dbReference type="AlphaFoldDB" id="A0A9Q3F765"/>
<evidence type="ECO:0000313" key="2">
    <source>
        <dbReference type="EMBL" id="MBW0533764.1"/>
    </source>
</evidence>
<dbReference type="PROSITE" id="PS50879">
    <property type="entry name" value="RNASE_H_1"/>
    <property type="match status" value="1"/>
</dbReference>
<evidence type="ECO:0000313" key="3">
    <source>
        <dbReference type="Proteomes" id="UP000765509"/>
    </source>
</evidence>
<dbReference type="Proteomes" id="UP000765509">
    <property type="component" value="Unassembled WGS sequence"/>
</dbReference>
<dbReference type="InterPro" id="IPR036397">
    <property type="entry name" value="RNaseH_sf"/>
</dbReference>